<protein>
    <recommendedName>
        <fullName evidence="1">Peptidase S74 domain-containing protein</fullName>
    </recommendedName>
</protein>
<gene>
    <name evidence="2" type="ORF">K1718_13390</name>
</gene>
<evidence type="ECO:0000313" key="3">
    <source>
        <dbReference type="Proteomes" id="UP001209803"/>
    </source>
</evidence>
<keyword evidence="3" id="KW-1185">Reference proteome</keyword>
<evidence type="ECO:0000259" key="1">
    <source>
        <dbReference type="PROSITE" id="PS51688"/>
    </source>
</evidence>
<accession>A0ABY8FIC0</accession>
<proteinExistence type="predicted"/>
<dbReference type="InterPro" id="IPR030392">
    <property type="entry name" value="S74_ICA"/>
</dbReference>
<sequence>MPNGVTTDNLPEEATVTELFGNHDSGAGKSTVRVPVGSLTAQVEALMGPKVDRVDPVAGAFADTPIAVTAADDNRDFLIDTSGGNVVVNAASAAALGASFRFTVKRTSIDNNTVTIIPNGAETIDGKASMTLYGSGQSVTLISDGNNWHRSAGHGDYPRIIDQADYPTLSDARAAANAVNGIVLESSNGRLSMATNLILQTTTEVTHDGVFILSATGSETQADGAVVVGYGADHPFYQGHLFFSALTTSDIGRIFSENWHKFRRGAVFNGRWAQTLGAYDYLDVADPDGIVHIFANSGTLGTISPELPGFTAHSTGNLLVIESNASTDTGMSIAVQSTLTANIFFGDPENATVGRISYDHSSDTLFFGTNAAARLYINSNGETGLGGVPIAGTRLTVVGAGTGTGYGLRVNNSVGAQKLAVRDDGLIYAQGIYDNTTASAGNVYVASNGFLQRSTSSIFYKFDVRDMSVEERDLLLKLTARRYRSKGAHDNQDWSYYGLVAEEVAEVDPRYVHFTIGGTPDGLMYERFTAPLIMFAQDHHSRIAIAEDRLDAIEGRVTELEERTMQ</sequence>
<feature type="domain" description="Peptidase S74" evidence="1">
    <location>
        <begin position="456"/>
        <end position="550"/>
    </location>
</feature>
<dbReference type="Proteomes" id="UP001209803">
    <property type="component" value="Chromosome"/>
</dbReference>
<reference evidence="2 3" key="1">
    <citation type="submission" date="2023-03" db="EMBL/GenBank/DDBJ databases">
        <title>Roseibium porphyridii sp. nov. and Roseibium rhodosorbium sp. nov. isolated from marine algae, Porphyridium cruentum and Rhodosorus marinus, respectively.</title>
        <authorList>
            <person name="Lee M.W."/>
            <person name="Choi B.J."/>
            <person name="Lee J.K."/>
            <person name="Choi D.G."/>
            <person name="Baek J.H."/>
            <person name="Bayburt H."/>
            <person name="Kim J.M."/>
            <person name="Han D.M."/>
            <person name="Kim K.H."/>
            <person name="Jeon C.O."/>
        </authorList>
    </citation>
    <scope>NUCLEOTIDE SEQUENCE [LARGE SCALE GENOMIC DNA]</scope>
    <source>
        <strain evidence="2 3">KMA01</strain>
    </source>
</reference>
<dbReference type="EMBL" id="CP120863">
    <property type="protein sequence ID" value="WFE92313.1"/>
    <property type="molecule type" value="Genomic_DNA"/>
</dbReference>
<name>A0ABY8FIC0_9HYPH</name>
<organism evidence="2 3">
    <name type="scientific">Roseibium porphyridii</name>
    <dbReference type="NCBI Taxonomy" id="2866279"/>
    <lineage>
        <taxon>Bacteria</taxon>
        <taxon>Pseudomonadati</taxon>
        <taxon>Pseudomonadota</taxon>
        <taxon>Alphaproteobacteria</taxon>
        <taxon>Hyphomicrobiales</taxon>
        <taxon>Stappiaceae</taxon>
        <taxon>Roseibium</taxon>
    </lineage>
</organism>
<evidence type="ECO:0000313" key="2">
    <source>
        <dbReference type="EMBL" id="WFE92313.1"/>
    </source>
</evidence>
<dbReference type="PROSITE" id="PS51688">
    <property type="entry name" value="ICA"/>
    <property type="match status" value="1"/>
</dbReference>
<dbReference type="RefSeq" id="WP_265682253.1">
    <property type="nucleotide sequence ID" value="NZ_CP120863.1"/>
</dbReference>